<comment type="caution">
    <text evidence="2">The sequence shown here is derived from an EMBL/GenBank/DDBJ whole genome shotgun (WGS) entry which is preliminary data.</text>
</comment>
<proteinExistence type="predicted"/>
<evidence type="ECO:0000313" key="3">
    <source>
        <dbReference type="Proteomes" id="UP000247591"/>
    </source>
</evidence>
<sequence length="207" mass="21725">MCVVTESQPPVLSPDALGSAIREVVEFVDAAGWGQPPQLFALVPTSLLADTQPDWVDDHDTSELTLIEQAPLPVSPDSGMAELEHVLATTSWPADVAGCALVQEIIVLPPEAEDDLDDALGPLLADPDSADQAARSAAAAHPESRQARLAAAVLRDGRNLSLLQLAPGVDDVETDDDAPIELLSHPNMAPNLVLALAATLENTPDEE</sequence>
<keyword evidence="3" id="KW-1185">Reference proteome</keyword>
<dbReference type="NCBIfam" id="NF040618">
    <property type="entry name" value="PPA1309_fam"/>
    <property type="match status" value="1"/>
</dbReference>
<evidence type="ECO:0000256" key="1">
    <source>
        <dbReference type="SAM" id="MobiDB-lite"/>
    </source>
</evidence>
<dbReference type="Proteomes" id="UP000247591">
    <property type="component" value="Unassembled WGS sequence"/>
</dbReference>
<dbReference type="RefSeq" id="WP_110472214.1">
    <property type="nucleotide sequence ID" value="NZ_QJSP01000019.1"/>
</dbReference>
<accession>A0A318RFY3</accession>
<protein>
    <submittedName>
        <fullName evidence="2">Uncharacterized protein</fullName>
    </submittedName>
</protein>
<dbReference type="AlphaFoldDB" id="A0A318RFY3"/>
<dbReference type="EMBL" id="QJSP01000019">
    <property type="protein sequence ID" value="PYE12974.1"/>
    <property type="molecule type" value="Genomic_DNA"/>
</dbReference>
<reference evidence="2 3" key="1">
    <citation type="submission" date="2018-06" db="EMBL/GenBank/DDBJ databases">
        <title>Genomic Encyclopedia of Type Strains, Phase IV (KMG-IV): sequencing the most valuable type-strain genomes for metagenomic binning, comparative biology and taxonomic classification.</title>
        <authorList>
            <person name="Goeker M."/>
        </authorList>
    </citation>
    <scope>NUCLEOTIDE SEQUENCE [LARGE SCALE GENOMIC DNA]</scope>
    <source>
        <strain evidence="2 3">DSM 45521</strain>
    </source>
</reference>
<feature type="region of interest" description="Disordered" evidence="1">
    <location>
        <begin position="117"/>
        <end position="142"/>
    </location>
</feature>
<dbReference type="InterPro" id="IPR047681">
    <property type="entry name" value="PPA1309-like"/>
</dbReference>
<name>A0A318RFY3_WILLI</name>
<evidence type="ECO:0000313" key="2">
    <source>
        <dbReference type="EMBL" id="PYE12974.1"/>
    </source>
</evidence>
<dbReference type="OrthoDB" id="3266223at2"/>
<organism evidence="2 3">
    <name type="scientific">Williamsia limnetica</name>
    <dbReference type="NCBI Taxonomy" id="882452"/>
    <lineage>
        <taxon>Bacteria</taxon>
        <taxon>Bacillati</taxon>
        <taxon>Actinomycetota</taxon>
        <taxon>Actinomycetes</taxon>
        <taxon>Mycobacteriales</taxon>
        <taxon>Nocardiaceae</taxon>
        <taxon>Williamsia</taxon>
    </lineage>
</organism>
<gene>
    <name evidence="2" type="ORF">DFR67_11984</name>
</gene>
<feature type="compositionally biased region" description="Low complexity" evidence="1">
    <location>
        <begin position="119"/>
        <end position="140"/>
    </location>
</feature>